<dbReference type="Gene3D" id="2.130.10.10">
    <property type="entry name" value="YVTN repeat-like/Quinoprotein amine dehydrogenase"/>
    <property type="match status" value="1"/>
</dbReference>
<evidence type="ECO:0000256" key="3">
    <source>
        <dbReference type="ARBA" id="ARBA00022574"/>
    </source>
</evidence>
<evidence type="ECO:0000256" key="6">
    <source>
        <dbReference type="ARBA" id="ARBA00023203"/>
    </source>
</evidence>
<gene>
    <name evidence="12" type="ORF">MHUMG1_06071</name>
</gene>
<evidence type="ECO:0000256" key="7">
    <source>
        <dbReference type="ARBA" id="ARBA00062568"/>
    </source>
</evidence>
<evidence type="ECO:0000256" key="5">
    <source>
        <dbReference type="ARBA" id="ARBA00023054"/>
    </source>
</evidence>
<feature type="compositionally biased region" description="Acidic residues" evidence="10">
    <location>
        <begin position="465"/>
        <end position="478"/>
    </location>
</feature>
<sequence>MAGRFVRASKYRHVFGKPTRKEFCYDNLHISRNAWDTNLVKVNPEYLSVNWDSSGGGAFAVIPLNERGKLPDQIPLFRGHTATVLDTDWNPFNDHIIASGSEDGKVFVWEVPRDFTLYTDAEDITDVSPVGKLAGHSRKVGQVLFNPAAENILASASGDFTIKIWDVGTGQASLALKHSDIVQSLSWNASGTMLVTTSRDKKIRVWDVRQEKPVHEAAGHSGAKNSRAVWMGEHNRFATTGFSRMSERQIGLWEPGRTEPIGGFTMLDSISGVCMPFWDEGSNCLYLAGKGDGNIRYYEYENDKFEFLSEYKSPDPQRGIAFLPRRGINVHENEIMRAYKTVNDSYIEPISFTVPRRAETFQADIFPPAVGTKPAVGAQGWLGGKTGIPAKIDLESIYDGSAPKEVPSDYKPPAQPAPAPAPAPVKKEEPKQEVQKPAPVTRGPPPTMNDQKTSISNLANKFQDTEGDDQDDQDETSSFEEISRPTQRVAGRNDPKPLPVPIKTQPAPAPEPAKVASPAKTPTPTTASTAAAPRSSTPSVGVEASLDQIKQLLENQAKIITVQNDKITQLVGEVESLKKKVNTSGSQDQSERIRQLELELEEARS</sequence>
<reference evidence="12 13" key="1">
    <citation type="submission" date="2020-07" db="EMBL/GenBank/DDBJ databases">
        <title>Metarhizium humberi genome.</title>
        <authorList>
            <person name="Lysoe E."/>
        </authorList>
    </citation>
    <scope>NUCLEOTIDE SEQUENCE [LARGE SCALE GENOMIC DNA]</scope>
    <source>
        <strain evidence="12 13">ESALQ1638</strain>
    </source>
</reference>
<keyword evidence="2" id="KW-0597">Phosphoprotein</keyword>
<feature type="compositionally biased region" description="Low complexity" evidence="10">
    <location>
        <begin position="512"/>
        <end position="540"/>
    </location>
</feature>
<feature type="region of interest" description="Disordered" evidence="10">
    <location>
        <begin position="403"/>
        <end position="542"/>
    </location>
</feature>
<feature type="repeat" description="WD" evidence="8">
    <location>
        <begin position="133"/>
        <end position="175"/>
    </location>
</feature>
<dbReference type="Pfam" id="PF08953">
    <property type="entry name" value="DUF1899"/>
    <property type="match status" value="1"/>
</dbReference>
<feature type="compositionally biased region" description="Polar residues" evidence="10">
    <location>
        <begin position="448"/>
        <end position="460"/>
    </location>
</feature>
<dbReference type="FunFam" id="2.130.10.10:FF:000197">
    <property type="entry name" value="Coronin"/>
    <property type="match status" value="1"/>
</dbReference>
<keyword evidence="13" id="KW-1185">Reference proteome</keyword>
<comment type="caution">
    <text evidence="12">The sequence shown here is derived from an EMBL/GenBank/DDBJ whole genome shotgun (WGS) entry which is preliminary data.</text>
</comment>
<feature type="compositionally biased region" description="Basic and acidic residues" evidence="10">
    <location>
        <begin position="589"/>
        <end position="605"/>
    </location>
</feature>
<dbReference type="PROSITE" id="PS00678">
    <property type="entry name" value="WD_REPEATS_1"/>
    <property type="match status" value="3"/>
</dbReference>
<accession>A0A9P8M9G3</accession>
<dbReference type="AlphaFoldDB" id="A0A9P8M9G3"/>
<dbReference type="SMART" id="SM01166">
    <property type="entry name" value="DUF1899"/>
    <property type="match status" value="1"/>
</dbReference>
<comment type="similarity">
    <text evidence="1 9">Belongs to the WD repeat coronin family.</text>
</comment>
<evidence type="ECO:0000256" key="8">
    <source>
        <dbReference type="PROSITE-ProRule" id="PRU00221"/>
    </source>
</evidence>
<dbReference type="InterPro" id="IPR001680">
    <property type="entry name" value="WD40_rpt"/>
</dbReference>
<dbReference type="InterPro" id="IPR015943">
    <property type="entry name" value="WD40/YVTN_repeat-like_dom_sf"/>
</dbReference>
<dbReference type="PROSITE" id="PS50082">
    <property type="entry name" value="WD_REPEATS_2"/>
    <property type="match status" value="3"/>
</dbReference>
<feature type="compositionally biased region" description="Basic and acidic residues" evidence="10">
    <location>
        <begin position="425"/>
        <end position="434"/>
    </location>
</feature>
<evidence type="ECO:0000256" key="2">
    <source>
        <dbReference type="ARBA" id="ARBA00022553"/>
    </source>
</evidence>
<evidence type="ECO:0000259" key="11">
    <source>
        <dbReference type="SMART" id="SM01166"/>
    </source>
</evidence>
<feature type="domain" description="DUF1899" evidence="11">
    <location>
        <begin position="4"/>
        <end position="68"/>
    </location>
</feature>
<evidence type="ECO:0000313" key="12">
    <source>
        <dbReference type="EMBL" id="KAH0596210.1"/>
    </source>
</evidence>
<dbReference type="InterPro" id="IPR015505">
    <property type="entry name" value="Coronin"/>
</dbReference>
<dbReference type="PANTHER" id="PTHR10856">
    <property type="entry name" value="CORONIN"/>
    <property type="match status" value="1"/>
</dbReference>
<evidence type="ECO:0000256" key="1">
    <source>
        <dbReference type="ARBA" id="ARBA00009482"/>
    </source>
</evidence>
<evidence type="ECO:0000256" key="10">
    <source>
        <dbReference type="SAM" id="MobiDB-lite"/>
    </source>
</evidence>
<dbReference type="SMART" id="SM01167">
    <property type="entry name" value="DUF1900"/>
    <property type="match status" value="1"/>
</dbReference>
<dbReference type="SMART" id="SM00320">
    <property type="entry name" value="WD40"/>
    <property type="match status" value="4"/>
</dbReference>
<dbReference type="PRINTS" id="PR00320">
    <property type="entry name" value="GPROTEINBRPT"/>
</dbReference>
<dbReference type="GO" id="GO:0007015">
    <property type="term" value="P:actin filament organization"/>
    <property type="evidence" value="ECO:0007669"/>
    <property type="project" value="TreeGrafter"/>
</dbReference>
<dbReference type="InterPro" id="IPR015048">
    <property type="entry name" value="DUF1899"/>
</dbReference>
<dbReference type="SUPFAM" id="SSF50978">
    <property type="entry name" value="WD40 repeat-like"/>
    <property type="match status" value="1"/>
</dbReference>
<dbReference type="InterPro" id="IPR036322">
    <property type="entry name" value="WD40_repeat_dom_sf"/>
</dbReference>
<keyword evidence="6" id="KW-0009">Actin-binding</keyword>
<dbReference type="Pfam" id="PF16300">
    <property type="entry name" value="WD40_4"/>
    <property type="match status" value="1"/>
</dbReference>
<protein>
    <recommendedName>
        <fullName evidence="9">Coronin</fullName>
    </recommendedName>
</protein>
<feature type="compositionally biased region" description="Pro residues" evidence="10">
    <location>
        <begin position="413"/>
        <end position="423"/>
    </location>
</feature>
<evidence type="ECO:0000256" key="4">
    <source>
        <dbReference type="ARBA" id="ARBA00022737"/>
    </source>
</evidence>
<dbReference type="GO" id="GO:0030479">
    <property type="term" value="C:actin cortical patch"/>
    <property type="evidence" value="ECO:0007669"/>
    <property type="project" value="UniProtKB-ARBA"/>
</dbReference>
<dbReference type="EMBL" id="JACEFI010000010">
    <property type="protein sequence ID" value="KAH0596210.1"/>
    <property type="molecule type" value="Genomic_DNA"/>
</dbReference>
<evidence type="ECO:0000313" key="13">
    <source>
        <dbReference type="Proteomes" id="UP000764110"/>
    </source>
</evidence>
<evidence type="ECO:0000256" key="9">
    <source>
        <dbReference type="RuleBase" id="RU280818"/>
    </source>
</evidence>
<keyword evidence="4 9" id="KW-0677">Repeat</keyword>
<dbReference type="PANTHER" id="PTHR10856:SF0">
    <property type="entry name" value="CORONIN"/>
    <property type="match status" value="1"/>
</dbReference>
<keyword evidence="3 8" id="KW-0853">WD repeat</keyword>
<dbReference type="Pfam" id="PF00400">
    <property type="entry name" value="WD40"/>
    <property type="match status" value="3"/>
</dbReference>
<dbReference type="InterPro" id="IPR020472">
    <property type="entry name" value="WD40_PAC1"/>
</dbReference>
<dbReference type="InterPro" id="IPR019775">
    <property type="entry name" value="WD40_repeat_CS"/>
</dbReference>
<dbReference type="Proteomes" id="UP000764110">
    <property type="component" value="Unassembled WGS sequence"/>
</dbReference>
<feature type="region of interest" description="Disordered" evidence="10">
    <location>
        <begin position="579"/>
        <end position="605"/>
    </location>
</feature>
<keyword evidence="5" id="KW-0175">Coiled coil</keyword>
<feature type="repeat" description="WD" evidence="8">
    <location>
        <begin position="175"/>
        <end position="216"/>
    </location>
</feature>
<dbReference type="GO" id="GO:0051015">
    <property type="term" value="F:actin filament binding"/>
    <property type="evidence" value="ECO:0007669"/>
    <property type="project" value="TreeGrafter"/>
</dbReference>
<comment type="subunit">
    <text evidence="7">Binds to F-actin.</text>
</comment>
<organism evidence="12 13">
    <name type="scientific">Metarhizium humberi</name>
    <dbReference type="NCBI Taxonomy" id="2596975"/>
    <lineage>
        <taxon>Eukaryota</taxon>
        <taxon>Fungi</taxon>
        <taxon>Dikarya</taxon>
        <taxon>Ascomycota</taxon>
        <taxon>Pezizomycotina</taxon>
        <taxon>Sordariomycetes</taxon>
        <taxon>Hypocreomycetidae</taxon>
        <taxon>Hypocreales</taxon>
        <taxon>Clavicipitaceae</taxon>
        <taxon>Metarhizium</taxon>
    </lineage>
</organism>
<dbReference type="PROSITE" id="PS50294">
    <property type="entry name" value="WD_REPEATS_REGION"/>
    <property type="match status" value="3"/>
</dbReference>
<proteinExistence type="inferred from homology"/>
<name>A0A9P8M9G3_9HYPO</name>
<feature type="repeat" description="WD" evidence="8">
    <location>
        <begin position="77"/>
        <end position="119"/>
    </location>
</feature>